<sequence>MPMELRERIFCTELPVDLVESWCSYKRTAL</sequence>
<evidence type="ECO:0000313" key="2">
    <source>
        <dbReference type="Proteomes" id="UP000271889"/>
    </source>
</evidence>
<dbReference type="EMBL" id="UYRV01120975">
    <property type="protein sequence ID" value="VDN32589.1"/>
    <property type="molecule type" value="Genomic_DNA"/>
</dbReference>
<evidence type="ECO:0000313" key="1">
    <source>
        <dbReference type="EMBL" id="VDN32589.1"/>
    </source>
</evidence>
<organism evidence="1 2">
    <name type="scientific">Cylicostephanus goldi</name>
    <name type="common">Nematode worm</name>
    <dbReference type="NCBI Taxonomy" id="71465"/>
    <lineage>
        <taxon>Eukaryota</taxon>
        <taxon>Metazoa</taxon>
        <taxon>Ecdysozoa</taxon>
        <taxon>Nematoda</taxon>
        <taxon>Chromadorea</taxon>
        <taxon>Rhabditida</taxon>
        <taxon>Rhabditina</taxon>
        <taxon>Rhabditomorpha</taxon>
        <taxon>Strongyloidea</taxon>
        <taxon>Strongylidae</taxon>
        <taxon>Cylicostephanus</taxon>
    </lineage>
</organism>
<gene>
    <name evidence="1" type="ORF">CGOC_LOCUS12146</name>
</gene>
<name>A0A3P7QS39_CYLGO</name>
<dbReference type="Proteomes" id="UP000271889">
    <property type="component" value="Unassembled WGS sequence"/>
</dbReference>
<proteinExistence type="predicted"/>
<dbReference type="AlphaFoldDB" id="A0A3P7QS39"/>
<accession>A0A3P7QS39</accession>
<reference evidence="1 2" key="1">
    <citation type="submission" date="2018-11" db="EMBL/GenBank/DDBJ databases">
        <authorList>
            <consortium name="Pathogen Informatics"/>
        </authorList>
    </citation>
    <scope>NUCLEOTIDE SEQUENCE [LARGE SCALE GENOMIC DNA]</scope>
</reference>
<keyword evidence="2" id="KW-1185">Reference proteome</keyword>
<protein>
    <submittedName>
        <fullName evidence="1">Uncharacterized protein</fullName>
    </submittedName>
</protein>